<feature type="compositionally biased region" description="Low complexity" evidence="1">
    <location>
        <begin position="685"/>
        <end position="700"/>
    </location>
</feature>
<accession>A0A9W8A0F4</accession>
<evidence type="ECO:0000313" key="2">
    <source>
        <dbReference type="EMBL" id="KAJ1920257.1"/>
    </source>
</evidence>
<feature type="region of interest" description="Disordered" evidence="1">
    <location>
        <begin position="230"/>
        <end position="249"/>
    </location>
</feature>
<dbReference type="AlphaFoldDB" id="A0A9W8A0F4"/>
<name>A0A9W8A0F4_9FUNG</name>
<protein>
    <recommendedName>
        <fullName evidence="4">TRAPP trafficking subunit Trs65-domain-containing protein</fullName>
    </recommendedName>
</protein>
<comment type="caution">
    <text evidence="2">The sequence shown here is derived from an EMBL/GenBank/DDBJ whole genome shotgun (WGS) entry which is preliminary data.</text>
</comment>
<sequence>MAKADSLPADLFEALLRGSRFTTRLGTPTVDRPDSTLGMSACASWEAAAVLDADRDYIYAGENLDAYVVCELPTDWQTVVRNHGPRAGWRDEWDVVRRFLEALQLHLDIAGTHQAPPTLMPPPLPAGQTLSTYSLAPTHTPQSQSRLPSAEVTVSAKGSPPTAAAPMSIPSVLAATEKAAATTNRLSFHNIGAYFGTSLRRTSSQPGPSHAHRTTLPPRVIAPVEVETEVTPGQVPSRHSVPTPPPLSSVERTAAWFTTTVDARHQPEDVQIIMDRPPRSSSSDPVLNAQPPTAVYRVPLPLAQLPNGAMAGFPLVRVSLIAVGDPTRVRPHDRPCHYAGGRSRPAEVTESTDVRSLADLVSGLTADTARRTGTPASSETLDRENDDDDWFPWPREAGRSELTHTARCDPVDGPAAHIPSRSLTFSYPLRQALGSAYEIVWGGPPTQVYLVVELTNAERGNEAGRHGPYHITSVTGQSDLLVLTPLSTAVTTTNTTTAETNSTGSPFPLCVPSGSARTLVFRLDRLIGSSGAGDGEAGAWEGPAVLEMTIEGQAELPSVSTTATTSGLSHVRTEQVDLTPVLPWLLPTSCPSGPGQTSSIRVPGSISTATAAYSDGSSDGDSHRRASSVLSNSTAYPPPTKPATGRVRLDTLTSSSNQSYLTSAGPSPQRNFYPATPPGPRPIRADSPASSTTTTASLLPAPVPMDHTLSSARRPTMSMLPITRHTSLQDPRLMGDRRFQSAPHSKPLRPPPLHPSAVMATARKGGPRTAVVSVTVPRTIVRKGETLYIKVAVTSTVAARQTWTLLSDPSPLSTILSSSASPQSTPVAPRATVPLIPLDPAVDFELPRVAACRSITMRFVACTPGFHQLHDLLRLVRPTEDDAEAIPVGADLSVYVLPSSLPVSMAVVS</sequence>
<feature type="region of interest" description="Disordered" evidence="1">
    <location>
        <begin position="611"/>
        <end position="754"/>
    </location>
</feature>
<reference evidence="2" key="1">
    <citation type="submission" date="2022-07" db="EMBL/GenBank/DDBJ databases">
        <title>Phylogenomic reconstructions and comparative analyses of Kickxellomycotina fungi.</title>
        <authorList>
            <person name="Reynolds N.K."/>
            <person name="Stajich J.E."/>
            <person name="Barry K."/>
            <person name="Grigoriev I.V."/>
            <person name="Crous P."/>
            <person name="Smith M.E."/>
        </authorList>
    </citation>
    <scope>NUCLEOTIDE SEQUENCE</scope>
    <source>
        <strain evidence="2">RSA 861</strain>
    </source>
</reference>
<keyword evidence="3" id="KW-1185">Reference proteome</keyword>
<gene>
    <name evidence="2" type="ORF">IWQ60_007039</name>
</gene>
<evidence type="ECO:0000256" key="1">
    <source>
        <dbReference type="SAM" id="MobiDB-lite"/>
    </source>
</evidence>
<feature type="compositionally biased region" description="Polar residues" evidence="1">
    <location>
        <begin position="651"/>
        <end position="670"/>
    </location>
</feature>
<feature type="region of interest" description="Disordered" evidence="1">
    <location>
        <begin position="368"/>
        <end position="392"/>
    </location>
</feature>
<proteinExistence type="predicted"/>
<feature type="region of interest" description="Disordered" evidence="1">
    <location>
        <begin position="332"/>
        <end position="352"/>
    </location>
</feature>
<organism evidence="2 3">
    <name type="scientific">Tieghemiomyces parasiticus</name>
    <dbReference type="NCBI Taxonomy" id="78921"/>
    <lineage>
        <taxon>Eukaryota</taxon>
        <taxon>Fungi</taxon>
        <taxon>Fungi incertae sedis</taxon>
        <taxon>Zoopagomycota</taxon>
        <taxon>Kickxellomycotina</taxon>
        <taxon>Dimargaritomycetes</taxon>
        <taxon>Dimargaritales</taxon>
        <taxon>Dimargaritaceae</taxon>
        <taxon>Tieghemiomyces</taxon>
    </lineage>
</organism>
<evidence type="ECO:0008006" key="4">
    <source>
        <dbReference type="Google" id="ProtNLM"/>
    </source>
</evidence>
<evidence type="ECO:0000313" key="3">
    <source>
        <dbReference type="Proteomes" id="UP001150569"/>
    </source>
</evidence>
<dbReference type="EMBL" id="JANBPT010000450">
    <property type="protein sequence ID" value="KAJ1920257.1"/>
    <property type="molecule type" value="Genomic_DNA"/>
</dbReference>
<dbReference type="Proteomes" id="UP001150569">
    <property type="component" value="Unassembled WGS sequence"/>
</dbReference>